<dbReference type="EMBL" id="FOIN01000060">
    <property type="protein sequence ID" value="SET87058.1"/>
    <property type="molecule type" value="Genomic_DNA"/>
</dbReference>
<dbReference type="EMBL" id="BLMI01000174">
    <property type="protein sequence ID" value="GFI41387.1"/>
    <property type="molecule type" value="Genomic_DNA"/>
</dbReference>
<evidence type="ECO:0000313" key="3">
    <source>
        <dbReference type="Proteomes" id="UP000198558"/>
    </source>
</evidence>
<evidence type="ECO:0000313" key="1">
    <source>
        <dbReference type="EMBL" id="GFI41387.1"/>
    </source>
</evidence>
<keyword evidence="3" id="KW-1185">Reference proteome</keyword>
<evidence type="ECO:0000313" key="4">
    <source>
        <dbReference type="Proteomes" id="UP000490821"/>
    </source>
</evidence>
<dbReference type="GeneID" id="78289774"/>
<gene>
    <name evidence="1" type="ORF">IMSAGC017_01430</name>
    <name evidence="2" type="ORF">SAMN04489758_1606</name>
</gene>
<dbReference type="RefSeq" id="WP_157796043.1">
    <property type="nucleotide sequence ID" value="NZ_BLMI01000174.1"/>
</dbReference>
<proteinExistence type="predicted"/>
<dbReference type="Proteomes" id="UP000198558">
    <property type="component" value="Unassembled WGS sequence"/>
</dbReference>
<reference evidence="1 4" key="3">
    <citation type="journal article" date="2020" name="Microbiome">
        <title>Single-cell genomics of uncultured bacteria reveals dietary fiber responders in the mouse gut microbiota.</title>
        <authorList>
            <person name="Chijiiwa R."/>
            <person name="Hosokawa M."/>
            <person name="Kogawa M."/>
            <person name="Nishikawa Y."/>
            <person name="Ide K."/>
            <person name="Sakanashi C."/>
            <person name="Takahashi K."/>
            <person name="Takeyama H."/>
        </authorList>
    </citation>
    <scope>NUCLEOTIDE SEQUENCE [LARGE SCALE GENOMIC DNA]</scope>
    <source>
        <strain evidence="1">IMSAGC_017</strain>
    </source>
</reference>
<dbReference type="Proteomes" id="UP000490821">
    <property type="component" value="Unassembled WGS sequence"/>
</dbReference>
<accession>A0A1I0HSP1</accession>
<protein>
    <submittedName>
        <fullName evidence="2">Uncharacterized protein</fullName>
    </submittedName>
</protein>
<sequence>MRELREASNKLCDTVEKLKQDKDIEGAVEKLRLIKDMLNRIIKENN</sequence>
<organism evidence="2 3">
    <name type="scientific">Thomasclavelia cocleata</name>
    <dbReference type="NCBI Taxonomy" id="69824"/>
    <lineage>
        <taxon>Bacteria</taxon>
        <taxon>Bacillati</taxon>
        <taxon>Bacillota</taxon>
        <taxon>Erysipelotrichia</taxon>
        <taxon>Erysipelotrichales</taxon>
        <taxon>Coprobacillaceae</taxon>
        <taxon>Thomasclavelia</taxon>
    </lineage>
</organism>
<name>A0A1I0HSP1_9FIRM</name>
<evidence type="ECO:0000313" key="2">
    <source>
        <dbReference type="EMBL" id="SET87058.1"/>
    </source>
</evidence>
<dbReference type="AlphaFoldDB" id="A0A1I0HSP1"/>
<reference evidence="3" key="2">
    <citation type="submission" date="2016-10" db="EMBL/GenBank/DDBJ databases">
        <authorList>
            <person name="Varghese N."/>
            <person name="Submissions S."/>
        </authorList>
    </citation>
    <scope>NUCLEOTIDE SEQUENCE [LARGE SCALE GENOMIC DNA]</scope>
    <source>
        <strain evidence="3">DSM 1551</strain>
    </source>
</reference>
<reference evidence="2" key="1">
    <citation type="submission" date="2016-10" db="EMBL/GenBank/DDBJ databases">
        <authorList>
            <person name="de Groot N.N."/>
        </authorList>
    </citation>
    <scope>NUCLEOTIDE SEQUENCE [LARGE SCALE GENOMIC DNA]</scope>
    <source>
        <strain evidence="2">DSM 1551</strain>
    </source>
</reference>